<evidence type="ECO:0008006" key="5">
    <source>
        <dbReference type="Google" id="ProtNLM"/>
    </source>
</evidence>
<comment type="caution">
    <text evidence="3">The sequence shown here is derived from an EMBL/GenBank/DDBJ whole genome shotgun (WGS) entry which is preliminary data.</text>
</comment>
<dbReference type="Proteomes" id="UP001501866">
    <property type="component" value="Unassembled WGS sequence"/>
</dbReference>
<keyword evidence="2" id="KW-0732">Signal</keyword>
<gene>
    <name evidence="3" type="ORF">GCM10010451_10760</name>
</gene>
<evidence type="ECO:0000256" key="2">
    <source>
        <dbReference type="SAM" id="SignalP"/>
    </source>
</evidence>
<protein>
    <recommendedName>
        <fullName evidence="5">Lipoprotein</fullName>
    </recommendedName>
</protein>
<reference evidence="4" key="1">
    <citation type="journal article" date="2019" name="Int. J. Syst. Evol. Microbiol.">
        <title>The Global Catalogue of Microorganisms (GCM) 10K type strain sequencing project: providing services to taxonomists for standard genome sequencing and annotation.</title>
        <authorList>
            <consortium name="The Broad Institute Genomics Platform"/>
            <consortium name="The Broad Institute Genome Sequencing Center for Infectious Disease"/>
            <person name="Wu L."/>
            <person name="Ma J."/>
        </authorList>
    </citation>
    <scope>NUCLEOTIDE SEQUENCE [LARGE SCALE GENOMIC DNA]</scope>
    <source>
        <strain evidence="4">JCM 9095</strain>
    </source>
</reference>
<dbReference type="RefSeq" id="WP_161175507.1">
    <property type="nucleotide sequence ID" value="NZ_BAAAUH010000005.1"/>
</dbReference>
<accession>A0ABP6P1R7</accession>
<evidence type="ECO:0000313" key="4">
    <source>
        <dbReference type="Proteomes" id="UP001501866"/>
    </source>
</evidence>
<feature type="compositionally biased region" description="Low complexity" evidence="1">
    <location>
        <begin position="25"/>
        <end position="36"/>
    </location>
</feature>
<dbReference type="PROSITE" id="PS51257">
    <property type="entry name" value="PROKAR_LIPOPROTEIN"/>
    <property type="match status" value="1"/>
</dbReference>
<sequence>MKRVAMLAAASAFSALSLAALTACGSGTESDGTTGEPRPSATETKPPTPAERLHGLMVTSADVDGYRVEPHSDAYRFAKSPEDVTLDKQVCAPLAHAVNQLPLGDPQAHLVRVLSKDAGAHTYVTLATYTAGGAGTAMDDLKKAVASCGDGFTAKASGGTSTYDSVTAEKVAPAGDDSLGFTTTMTFRGASHTHHTQVVRSGDVIGVYFAVDGRAIAETRPSDAKLPVTVVKAQNAKLK</sequence>
<evidence type="ECO:0000256" key="1">
    <source>
        <dbReference type="SAM" id="MobiDB-lite"/>
    </source>
</evidence>
<feature type="signal peptide" evidence="2">
    <location>
        <begin position="1"/>
        <end position="19"/>
    </location>
</feature>
<proteinExistence type="predicted"/>
<dbReference type="EMBL" id="BAAAUH010000005">
    <property type="protein sequence ID" value="GAA3164513.1"/>
    <property type="molecule type" value="Genomic_DNA"/>
</dbReference>
<keyword evidence="4" id="KW-1185">Reference proteome</keyword>
<feature type="region of interest" description="Disordered" evidence="1">
    <location>
        <begin position="25"/>
        <end position="50"/>
    </location>
</feature>
<organism evidence="3 4">
    <name type="scientific">Streptomyces virens</name>
    <dbReference type="NCBI Taxonomy" id="285572"/>
    <lineage>
        <taxon>Bacteria</taxon>
        <taxon>Bacillati</taxon>
        <taxon>Actinomycetota</taxon>
        <taxon>Actinomycetes</taxon>
        <taxon>Kitasatosporales</taxon>
        <taxon>Streptomycetaceae</taxon>
        <taxon>Streptomyces</taxon>
    </lineage>
</organism>
<feature type="chain" id="PRO_5046492703" description="Lipoprotein" evidence="2">
    <location>
        <begin position="20"/>
        <end position="239"/>
    </location>
</feature>
<evidence type="ECO:0000313" key="3">
    <source>
        <dbReference type="EMBL" id="GAA3164513.1"/>
    </source>
</evidence>
<name>A0ABP6P1R7_9ACTN</name>